<proteinExistence type="predicted"/>
<reference evidence="1 2" key="1">
    <citation type="journal article" date="2023" name="Plants (Basel)">
        <title>Bridging the Gap: Combining Genomics and Transcriptomics Approaches to Understand Stylosanthes scabra, an Orphan Legume from the Brazilian Caatinga.</title>
        <authorList>
            <person name="Ferreira-Neto J.R.C."/>
            <person name="da Silva M.D."/>
            <person name="Binneck E."/>
            <person name="de Melo N.F."/>
            <person name="da Silva R.H."/>
            <person name="de Melo A.L.T.M."/>
            <person name="Pandolfi V."/>
            <person name="Bustamante F.O."/>
            <person name="Brasileiro-Vidal A.C."/>
            <person name="Benko-Iseppon A.M."/>
        </authorList>
    </citation>
    <scope>NUCLEOTIDE SEQUENCE [LARGE SCALE GENOMIC DNA]</scope>
    <source>
        <tissue evidence="1">Leaves</tissue>
    </source>
</reference>
<keyword evidence="2" id="KW-1185">Reference proteome</keyword>
<dbReference type="EMBL" id="JASCZI010275123">
    <property type="protein sequence ID" value="MED6226364.1"/>
    <property type="molecule type" value="Genomic_DNA"/>
</dbReference>
<dbReference type="Proteomes" id="UP001341840">
    <property type="component" value="Unassembled WGS sequence"/>
</dbReference>
<evidence type="ECO:0000313" key="1">
    <source>
        <dbReference type="EMBL" id="MED6226364.1"/>
    </source>
</evidence>
<organism evidence="1 2">
    <name type="scientific">Stylosanthes scabra</name>
    <dbReference type="NCBI Taxonomy" id="79078"/>
    <lineage>
        <taxon>Eukaryota</taxon>
        <taxon>Viridiplantae</taxon>
        <taxon>Streptophyta</taxon>
        <taxon>Embryophyta</taxon>
        <taxon>Tracheophyta</taxon>
        <taxon>Spermatophyta</taxon>
        <taxon>Magnoliopsida</taxon>
        <taxon>eudicotyledons</taxon>
        <taxon>Gunneridae</taxon>
        <taxon>Pentapetalae</taxon>
        <taxon>rosids</taxon>
        <taxon>fabids</taxon>
        <taxon>Fabales</taxon>
        <taxon>Fabaceae</taxon>
        <taxon>Papilionoideae</taxon>
        <taxon>50 kb inversion clade</taxon>
        <taxon>dalbergioids sensu lato</taxon>
        <taxon>Dalbergieae</taxon>
        <taxon>Pterocarpus clade</taxon>
        <taxon>Stylosanthes</taxon>
    </lineage>
</organism>
<accession>A0ABU6ZWK3</accession>
<name>A0ABU6ZWK3_9FABA</name>
<gene>
    <name evidence="1" type="ORF">PIB30_102979</name>
</gene>
<evidence type="ECO:0000313" key="2">
    <source>
        <dbReference type="Proteomes" id="UP001341840"/>
    </source>
</evidence>
<comment type="caution">
    <text evidence="1">The sequence shown here is derived from an EMBL/GenBank/DDBJ whole genome shotgun (WGS) entry which is preliminary data.</text>
</comment>
<protein>
    <submittedName>
        <fullName evidence="1">Uncharacterized protein</fullName>
    </submittedName>
</protein>
<sequence>MRLLYEKEKMMMVVSGLQGGVTTVSHQNRRCAIGNPPWVRVPSPITRYLDILLCELTACRISLLPSQFPTTAVSLLKFCHVGAAVRTGVMAESRDRMVVTTKLELAATNAGANVNRSLRCSHSCGVGNAR</sequence>